<dbReference type="RefSeq" id="WP_070280988.1">
    <property type="nucleotide sequence ID" value="NZ_MJXD01000018.1"/>
</dbReference>
<comment type="caution">
    <text evidence="1">The sequence shown here is derived from an EMBL/GenBank/DDBJ whole genome shotgun (WGS) entry which is preliminary data.</text>
</comment>
<sequence>MNDKMRIFLLIIPFVFLSACASKDILIKTEIKEVKVPIKCPLKLPLKPLDKQDLESAKEISKYYLEVENIAKLCTGEKDERK</sequence>
<organism evidence="1 2">
    <name type="scientific">Campylobacter jejuni</name>
    <dbReference type="NCBI Taxonomy" id="197"/>
    <lineage>
        <taxon>Bacteria</taxon>
        <taxon>Pseudomonadati</taxon>
        <taxon>Campylobacterota</taxon>
        <taxon>Epsilonproteobacteria</taxon>
        <taxon>Campylobacterales</taxon>
        <taxon>Campylobacteraceae</taxon>
        <taxon>Campylobacter</taxon>
    </lineage>
</organism>
<gene>
    <name evidence="1" type="ORF">F8Y55_03955</name>
</gene>
<name>A0A1E7NVZ9_CAMJU</name>
<accession>A0A1E7NVZ9</accession>
<protein>
    <recommendedName>
        <fullName evidence="3">Lipoprotein</fullName>
    </recommendedName>
</protein>
<dbReference type="Proteomes" id="UP000421425">
    <property type="component" value="Unassembled WGS sequence"/>
</dbReference>
<reference evidence="1 2" key="1">
    <citation type="submission" date="2019-10" db="EMBL/GenBank/DDBJ databases">
        <authorList>
            <consortium name="PulseNet: The National Subtyping Network for Foodborne Disease Surveillance"/>
            <person name="Tarr C.L."/>
            <person name="Trees E."/>
            <person name="Katz L.S."/>
            <person name="Carleton-Romer H.A."/>
            <person name="Stroika S."/>
            <person name="Kucerova Z."/>
            <person name="Roache K.F."/>
            <person name="Sabol A.L."/>
            <person name="Besser J."/>
            <person name="Gerner-Smidt P."/>
        </authorList>
    </citation>
    <scope>NUCLEOTIDE SEQUENCE [LARGE SCALE GENOMIC DNA]</scope>
    <source>
        <strain evidence="1 2">PNUSAC012091</strain>
    </source>
</reference>
<evidence type="ECO:0000313" key="2">
    <source>
        <dbReference type="Proteomes" id="UP000421425"/>
    </source>
</evidence>
<evidence type="ECO:0000313" key="1">
    <source>
        <dbReference type="EMBL" id="ECZ5737815.1"/>
    </source>
</evidence>
<dbReference type="PROSITE" id="PS51257">
    <property type="entry name" value="PROKAR_LIPOPROTEIN"/>
    <property type="match status" value="1"/>
</dbReference>
<evidence type="ECO:0008006" key="3">
    <source>
        <dbReference type="Google" id="ProtNLM"/>
    </source>
</evidence>
<dbReference type="AlphaFoldDB" id="A0A1E7NVZ9"/>
<dbReference type="EMBL" id="AALHBX010000004">
    <property type="protein sequence ID" value="ECZ5737815.1"/>
    <property type="molecule type" value="Genomic_DNA"/>
</dbReference>
<proteinExistence type="predicted"/>